<protein>
    <submittedName>
        <fullName evidence="7">UbiA family prenyltransferase</fullName>
    </submittedName>
</protein>
<comment type="caution">
    <text evidence="7">The sequence shown here is derived from an EMBL/GenBank/DDBJ whole genome shotgun (WGS) entry which is preliminary data.</text>
</comment>
<evidence type="ECO:0000313" key="7">
    <source>
        <dbReference type="EMBL" id="MBC5853249.1"/>
    </source>
</evidence>
<dbReference type="GO" id="GO:0016020">
    <property type="term" value="C:membrane"/>
    <property type="evidence" value="ECO:0007669"/>
    <property type="project" value="UniProtKB-SubCell"/>
</dbReference>
<evidence type="ECO:0000256" key="5">
    <source>
        <dbReference type="ARBA" id="ARBA00023136"/>
    </source>
</evidence>
<dbReference type="Pfam" id="PF01040">
    <property type="entry name" value="UbiA"/>
    <property type="match status" value="1"/>
</dbReference>
<gene>
    <name evidence="7" type="ORF">H8Q88_20435</name>
</gene>
<evidence type="ECO:0000256" key="2">
    <source>
        <dbReference type="ARBA" id="ARBA00022475"/>
    </source>
</evidence>
<organism evidence="7 8">
    <name type="scientific">Vibrio metschnikovii</name>
    <dbReference type="NCBI Taxonomy" id="28172"/>
    <lineage>
        <taxon>Bacteria</taxon>
        <taxon>Pseudomonadati</taxon>
        <taxon>Pseudomonadota</taxon>
        <taxon>Gammaproteobacteria</taxon>
        <taxon>Vibrionales</taxon>
        <taxon>Vibrionaceae</taxon>
        <taxon>Vibrio</taxon>
    </lineage>
</organism>
<evidence type="ECO:0000256" key="6">
    <source>
        <dbReference type="SAM" id="Phobius"/>
    </source>
</evidence>
<feature type="transmembrane region" description="Helical" evidence="6">
    <location>
        <begin position="29"/>
        <end position="51"/>
    </location>
</feature>
<keyword evidence="3 6" id="KW-0812">Transmembrane</keyword>
<dbReference type="InterPro" id="IPR000537">
    <property type="entry name" value="UbiA_prenyltransferase"/>
</dbReference>
<feature type="transmembrane region" description="Helical" evidence="6">
    <location>
        <begin position="242"/>
        <end position="261"/>
    </location>
</feature>
<dbReference type="Gene3D" id="1.10.357.140">
    <property type="entry name" value="UbiA prenyltransferase"/>
    <property type="match status" value="1"/>
</dbReference>
<dbReference type="InterPro" id="IPR044878">
    <property type="entry name" value="UbiA_sf"/>
</dbReference>
<keyword evidence="8" id="KW-1185">Reference proteome</keyword>
<feature type="transmembrane region" description="Helical" evidence="6">
    <location>
        <begin position="125"/>
        <end position="142"/>
    </location>
</feature>
<dbReference type="AlphaFoldDB" id="A0A9X0UKP6"/>
<evidence type="ECO:0000256" key="1">
    <source>
        <dbReference type="ARBA" id="ARBA00004141"/>
    </source>
</evidence>
<feature type="transmembrane region" description="Helical" evidence="6">
    <location>
        <begin position="76"/>
        <end position="97"/>
    </location>
</feature>
<accession>A0A9X0UKP6</accession>
<dbReference type="EMBL" id="JACRUP010000030">
    <property type="protein sequence ID" value="MBC5853249.1"/>
    <property type="molecule type" value="Genomic_DNA"/>
</dbReference>
<feature type="transmembrane region" description="Helical" evidence="6">
    <location>
        <begin position="103"/>
        <end position="120"/>
    </location>
</feature>
<feature type="transmembrane region" description="Helical" evidence="6">
    <location>
        <begin position="188"/>
        <end position="206"/>
    </location>
</feature>
<keyword evidence="5 6" id="KW-0472">Membrane</keyword>
<keyword evidence="2" id="KW-1003">Cell membrane</keyword>
<evidence type="ECO:0000256" key="3">
    <source>
        <dbReference type="ARBA" id="ARBA00022692"/>
    </source>
</evidence>
<proteinExistence type="predicted"/>
<name>A0A9X0UKP6_VIBME</name>
<feature type="transmembrane region" description="Helical" evidence="6">
    <location>
        <begin position="148"/>
        <end position="168"/>
    </location>
</feature>
<dbReference type="Proteomes" id="UP000615796">
    <property type="component" value="Unassembled WGS sequence"/>
</dbReference>
<dbReference type="GO" id="GO:0016765">
    <property type="term" value="F:transferase activity, transferring alkyl or aryl (other than methyl) groups"/>
    <property type="evidence" value="ECO:0007669"/>
    <property type="project" value="InterPro"/>
</dbReference>
<sequence>MRLAHIVKCGTFFSPLLLCENIDLIYTNLFSLEVLSVLFFFIVFHGNIYILNDINDIYKDRAHPLKKNRPLASGELKLVSSIIFIAFTTIFIFNLSIFESSVIIGYALSYLSVFIFYNAIGKKIIFIDGILLLIMFFIRLYYGSLYFSIYLDASKSIIIFSILSILIVKKRISESKISESYRFENCALNYSEAIIFSIYSLSILYIAIQYIFFGLDLSVSILFLSSITIIKNSNFETDNLILEIFKIKYPLIISFLFYLYLI</sequence>
<evidence type="ECO:0000256" key="4">
    <source>
        <dbReference type="ARBA" id="ARBA00022989"/>
    </source>
</evidence>
<comment type="subcellular location">
    <subcellularLocation>
        <location evidence="1">Membrane</location>
        <topology evidence="1">Multi-pass membrane protein</topology>
    </subcellularLocation>
</comment>
<dbReference type="RefSeq" id="WP_187027395.1">
    <property type="nucleotide sequence ID" value="NZ_JACRUP010000030.1"/>
</dbReference>
<evidence type="ECO:0000313" key="8">
    <source>
        <dbReference type="Proteomes" id="UP000615796"/>
    </source>
</evidence>
<reference evidence="7" key="1">
    <citation type="submission" date="2020-08" db="EMBL/GenBank/DDBJ databases">
        <title>Genome Sequencing and Pan-Genome Analysis of Migratory bird Vibrio Strains, Inner Mongolia.</title>
        <authorList>
            <person name="Zheng L."/>
        </authorList>
    </citation>
    <scope>NUCLEOTIDE SEQUENCE</scope>
    <source>
        <strain evidence="7">M13F</strain>
    </source>
</reference>
<keyword evidence="4 6" id="KW-1133">Transmembrane helix</keyword>